<dbReference type="InterPro" id="IPR036291">
    <property type="entry name" value="NAD(P)-bd_dom_sf"/>
</dbReference>
<comment type="similarity">
    <text evidence="1 4">Belongs to the D-isomer specific 2-hydroxyacid dehydrogenase family.</text>
</comment>
<protein>
    <submittedName>
        <fullName evidence="7">Phosphoglycerate dehydrogenase</fullName>
    </submittedName>
</protein>
<evidence type="ECO:0000256" key="3">
    <source>
        <dbReference type="ARBA" id="ARBA00023027"/>
    </source>
</evidence>
<proteinExistence type="inferred from homology"/>
<reference evidence="8" key="1">
    <citation type="submission" date="2016-10" db="EMBL/GenBank/DDBJ databases">
        <authorList>
            <person name="Varghese N."/>
            <person name="Submissions S."/>
        </authorList>
    </citation>
    <scope>NUCLEOTIDE SEQUENCE [LARGE SCALE GENOMIC DNA]</scope>
    <source>
        <strain evidence="8">CGMCC 4.6856</strain>
    </source>
</reference>
<keyword evidence="8" id="KW-1185">Reference proteome</keyword>
<dbReference type="Gene3D" id="3.40.50.720">
    <property type="entry name" value="NAD(P)-binding Rossmann-like Domain"/>
    <property type="match status" value="2"/>
</dbReference>
<dbReference type="InterPro" id="IPR029753">
    <property type="entry name" value="D-isomer_DH_CS"/>
</dbReference>
<dbReference type="RefSeq" id="WP_091186633.1">
    <property type="nucleotide sequence ID" value="NZ_FOFA01000013.1"/>
</dbReference>
<evidence type="ECO:0000313" key="8">
    <source>
        <dbReference type="Proteomes" id="UP000198504"/>
    </source>
</evidence>
<gene>
    <name evidence="7" type="ORF">SAMN05421756_11343</name>
</gene>
<evidence type="ECO:0000259" key="6">
    <source>
        <dbReference type="Pfam" id="PF02826"/>
    </source>
</evidence>
<dbReference type="SUPFAM" id="SSF52283">
    <property type="entry name" value="Formate/glycerate dehydrogenase catalytic domain-like"/>
    <property type="match status" value="1"/>
</dbReference>
<name>A0A1H9NAT1_9ACTN</name>
<dbReference type="Pfam" id="PF00389">
    <property type="entry name" value="2-Hacid_dh"/>
    <property type="match status" value="1"/>
</dbReference>
<evidence type="ECO:0000313" key="7">
    <source>
        <dbReference type="EMBL" id="SER32775.1"/>
    </source>
</evidence>
<evidence type="ECO:0000256" key="1">
    <source>
        <dbReference type="ARBA" id="ARBA00005854"/>
    </source>
</evidence>
<keyword evidence="2 4" id="KW-0560">Oxidoreductase</keyword>
<evidence type="ECO:0000256" key="2">
    <source>
        <dbReference type="ARBA" id="ARBA00023002"/>
    </source>
</evidence>
<dbReference type="PROSITE" id="PS00670">
    <property type="entry name" value="D_2_HYDROXYACID_DH_2"/>
    <property type="match status" value="1"/>
</dbReference>
<dbReference type="GO" id="GO:0051287">
    <property type="term" value="F:NAD binding"/>
    <property type="evidence" value="ECO:0007669"/>
    <property type="project" value="InterPro"/>
</dbReference>
<accession>A0A1H9NAT1</accession>
<dbReference type="OrthoDB" id="4324715at2"/>
<feature type="domain" description="D-isomer specific 2-hydroxyacid dehydrogenase catalytic" evidence="5">
    <location>
        <begin position="24"/>
        <end position="306"/>
    </location>
</feature>
<dbReference type="CDD" id="cd12166">
    <property type="entry name" value="2-Hacid_dh_7"/>
    <property type="match status" value="1"/>
</dbReference>
<dbReference type="PANTHER" id="PTHR43333:SF1">
    <property type="entry name" value="D-ISOMER SPECIFIC 2-HYDROXYACID DEHYDROGENASE NAD-BINDING DOMAIN-CONTAINING PROTEIN"/>
    <property type="match status" value="1"/>
</dbReference>
<evidence type="ECO:0000256" key="4">
    <source>
        <dbReference type="RuleBase" id="RU003719"/>
    </source>
</evidence>
<dbReference type="AlphaFoldDB" id="A0A1H9NAT1"/>
<dbReference type="InterPro" id="IPR006140">
    <property type="entry name" value="D-isomer_DH_NAD-bd"/>
</dbReference>
<dbReference type="InterPro" id="IPR006139">
    <property type="entry name" value="D-isomer_2_OHA_DH_cat_dom"/>
</dbReference>
<dbReference type="STRING" id="1036181.SAMN05421756_11343"/>
<dbReference type="FunFam" id="3.40.50.720:FF:000593">
    <property type="entry name" value="Dihydrofolate reductase"/>
    <property type="match status" value="1"/>
</dbReference>
<dbReference type="Proteomes" id="UP000198504">
    <property type="component" value="Unassembled WGS sequence"/>
</dbReference>
<dbReference type="Pfam" id="PF02826">
    <property type="entry name" value="2-Hacid_dh_C"/>
    <property type="match status" value="1"/>
</dbReference>
<sequence>MARVWLPYADLEEAARRLGGLPDGLEVDCWTADTDETPASTAEVEMVVLPYLRPGSERVLAGLPALRVAQTLTAGVDDVAPYVPAHVTLCNAAGVHDASTAELALALMLASGRHLDEFARHQEQGRWRRRFGTALADRRVLILGYGGIGAAIEARLRPFEVASVTRVARRARTEPPVHATTELSALLPEADVLVVIAPLTDETRGIVDAAALARLPDGALVVNVARGPLVDTDALLAETSSGRLHAALDVTDPEPLPADHPLWHVPNVLISPHVGGASTAFFPRADRMIAEQVRRFARGEPLANVVRRPS</sequence>
<evidence type="ECO:0000259" key="5">
    <source>
        <dbReference type="Pfam" id="PF00389"/>
    </source>
</evidence>
<keyword evidence="3" id="KW-0520">NAD</keyword>
<dbReference type="PROSITE" id="PS00671">
    <property type="entry name" value="D_2_HYDROXYACID_DH_3"/>
    <property type="match status" value="1"/>
</dbReference>
<organism evidence="7 8">
    <name type="scientific">Microlunatus flavus</name>
    <dbReference type="NCBI Taxonomy" id="1036181"/>
    <lineage>
        <taxon>Bacteria</taxon>
        <taxon>Bacillati</taxon>
        <taxon>Actinomycetota</taxon>
        <taxon>Actinomycetes</taxon>
        <taxon>Propionibacteriales</taxon>
        <taxon>Propionibacteriaceae</taxon>
        <taxon>Microlunatus</taxon>
    </lineage>
</organism>
<dbReference type="PANTHER" id="PTHR43333">
    <property type="entry name" value="2-HACID_DH_C DOMAIN-CONTAINING PROTEIN"/>
    <property type="match status" value="1"/>
</dbReference>
<feature type="domain" description="D-isomer specific 2-hydroxyacid dehydrogenase NAD-binding" evidence="6">
    <location>
        <begin position="105"/>
        <end position="275"/>
    </location>
</feature>
<dbReference type="EMBL" id="FOFA01000013">
    <property type="protein sequence ID" value="SER32775.1"/>
    <property type="molecule type" value="Genomic_DNA"/>
</dbReference>
<dbReference type="SUPFAM" id="SSF51735">
    <property type="entry name" value="NAD(P)-binding Rossmann-fold domains"/>
    <property type="match status" value="1"/>
</dbReference>
<dbReference type="GO" id="GO:0016616">
    <property type="term" value="F:oxidoreductase activity, acting on the CH-OH group of donors, NAD or NADP as acceptor"/>
    <property type="evidence" value="ECO:0007669"/>
    <property type="project" value="InterPro"/>
</dbReference>